<feature type="transmembrane region" description="Helical" evidence="1">
    <location>
        <begin position="161"/>
        <end position="182"/>
    </location>
</feature>
<sequence>MMFFEVTAASDIVGSSLLTMWSNVAGFAPRLIAALVVFLVGWLIAIVLGQVAGHVVRVLHIDNALARVGFRRAWERSGLRLDSAKFFNELIKWFFIVVFLMAASNILGLNQVSEFLRTVVLYIPNVIIAAVILLIGILVAKFLEGLVKGSVKAAGLVSANLLGAITKWSIFVFALLIALSQLKVADDVIRIVIIGGVAGSALAFGLAFGLGGVKHAEELVANLRKKIGE</sequence>
<organism evidence="2 3">
    <name type="scientific">Candidatus Yanofskybacteria bacterium GW2011_GWA2_44_9</name>
    <dbReference type="NCBI Taxonomy" id="1619025"/>
    <lineage>
        <taxon>Bacteria</taxon>
        <taxon>Candidatus Yanofskyibacteriota</taxon>
    </lineage>
</organism>
<feature type="transmembrane region" description="Helical" evidence="1">
    <location>
        <begin position="119"/>
        <end position="140"/>
    </location>
</feature>
<name>A0A0G1KFL2_9BACT</name>
<keyword evidence="1" id="KW-1133">Transmembrane helix</keyword>
<reference evidence="2 3" key="1">
    <citation type="journal article" date="2015" name="Nature">
        <title>rRNA introns, odd ribosomes, and small enigmatic genomes across a large radiation of phyla.</title>
        <authorList>
            <person name="Brown C.T."/>
            <person name="Hug L.A."/>
            <person name="Thomas B.C."/>
            <person name="Sharon I."/>
            <person name="Castelle C.J."/>
            <person name="Singh A."/>
            <person name="Wilkins M.J."/>
            <person name="Williams K.H."/>
            <person name="Banfield J.F."/>
        </authorList>
    </citation>
    <scope>NUCLEOTIDE SEQUENCE [LARGE SCALE GENOMIC DNA]</scope>
</reference>
<dbReference type="Pfam" id="PF05552">
    <property type="entry name" value="MS_channel_1st_1"/>
    <property type="match status" value="2"/>
</dbReference>
<gene>
    <name evidence="2" type="ORF">UW79_C0008G0002</name>
</gene>
<comment type="caution">
    <text evidence="2">The sequence shown here is derived from an EMBL/GenBank/DDBJ whole genome shotgun (WGS) entry which is preliminary data.</text>
</comment>
<keyword evidence="1" id="KW-0812">Transmembrane</keyword>
<dbReference type="EMBL" id="LCJR01000008">
    <property type="protein sequence ID" value="KKT82338.1"/>
    <property type="molecule type" value="Genomic_DNA"/>
</dbReference>
<evidence type="ECO:0000313" key="3">
    <source>
        <dbReference type="Proteomes" id="UP000034032"/>
    </source>
</evidence>
<accession>A0A0G1KFL2</accession>
<feature type="transmembrane region" description="Helical" evidence="1">
    <location>
        <begin position="188"/>
        <end position="210"/>
    </location>
</feature>
<dbReference type="Proteomes" id="UP000034032">
    <property type="component" value="Unassembled WGS sequence"/>
</dbReference>
<keyword evidence="1" id="KW-0472">Membrane</keyword>
<evidence type="ECO:0000313" key="2">
    <source>
        <dbReference type="EMBL" id="KKT82338.1"/>
    </source>
</evidence>
<dbReference type="AlphaFoldDB" id="A0A0G1KFL2"/>
<protein>
    <submittedName>
        <fullName evidence="2">CmpX protein</fullName>
    </submittedName>
</protein>
<feature type="transmembrane region" description="Helical" evidence="1">
    <location>
        <begin position="90"/>
        <end position="107"/>
    </location>
</feature>
<proteinExistence type="predicted"/>
<evidence type="ECO:0000256" key="1">
    <source>
        <dbReference type="SAM" id="Phobius"/>
    </source>
</evidence>
<feature type="transmembrane region" description="Helical" evidence="1">
    <location>
        <begin position="27"/>
        <end position="48"/>
    </location>
</feature>
<dbReference type="Gene3D" id="1.10.287.1260">
    <property type="match status" value="1"/>
</dbReference>
<dbReference type="InterPro" id="IPR008910">
    <property type="entry name" value="MSC_TM_helix"/>
</dbReference>